<protein>
    <submittedName>
        <fullName evidence="2">Uncharacterized LOC115160140</fullName>
    </submittedName>
</protein>
<proteinExistence type="predicted"/>
<dbReference type="Ensembl" id="ENSSTUT00000034723.1">
    <property type="protein sequence ID" value="ENSSTUP00000033234.1"/>
    <property type="gene ID" value="ENSSTUG00000014247.1"/>
</dbReference>
<accession>A0A673YFH8</accession>
<dbReference type="AlphaFoldDB" id="A0A673YFH8"/>
<dbReference type="InParanoid" id="A0A673YFH8"/>
<gene>
    <name evidence="2" type="primary">LOC115160140</name>
</gene>
<name>A0A673YFH8_SALTR</name>
<dbReference type="PANTHER" id="PTHR34488">
    <property type="entry name" value="SI:CH211-245H14.1-RELATED"/>
    <property type="match status" value="1"/>
</dbReference>
<dbReference type="GeneTree" id="ENSGT00940000164220"/>
<keyword evidence="1" id="KW-0175">Coiled coil</keyword>
<keyword evidence="3" id="KW-1185">Reference proteome</keyword>
<dbReference type="Proteomes" id="UP000472277">
    <property type="component" value="Chromosome 2"/>
</dbReference>
<sequence length="311" mass="35846">MYEVHDEVHDDHLRYSTVALLLRAHTNFVNLLWSLFYWHHKLGILANITNFIFLSHKCLIIYLCCLHCSTTQTVNTPAMHRESYIRVRVLPDKMAESSVHSNPRMRTFFTVVCGNTLGSHKDFLKQLTMQRDFTEVWTPEKSDVIITFCPIVSRAGTDIEAALQEIPSNEAGKRVVLVVLHHSFNPDCTVPDSSRLVTRDDMITVDCLFHENQGLLDCPRNKEAVGTIWRGLNIQPKNKITTKHWFKDTKMDDGSTASELKKSKKQVDALKKELQETKCDLEVLNQQCVYKDELLKQIDELNQKLGETDFQ</sequence>
<evidence type="ECO:0000256" key="1">
    <source>
        <dbReference type="SAM" id="Coils"/>
    </source>
</evidence>
<evidence type="ECO:0000313" key="3">
    <source>
        <dbReference type="Proteomes" id="UP000472277"/>
    </source>
</evidence>
<reference evidence="2" key="2">
    <citation type="submission" date="2025-09" db="UniProtKB">
        <authorList>
            <consortium name="Ensembl"/>
        </authorList>
    </citation>
    <scope>IDENTIFICATION</scope>
</reference>
<feature type="coiled-coil region" evidence="1">
    <location>
        <begin position="257"/>
        <end position="311"/>
    </location>
</feature>
<reference evidence="2" key="1">
    <citation type="submission" date="2025-08" db="UniProtKB">
        <authorList>
            <consortium name="Ensembl"/>
        </authorList>
    </citation>
    <scope>IDENTIFICATION</scope>
</reference>
<organism evidence="2 3">
    <name type="scientific">Salmo trutta</name>
    <name type="common">Brown trout</name>
    <dbReference type="NCBI Taxonomy" id="8032"/>
    <lineage>
        <taxon>Eukaryota</taxon>
        <taxon>Metazoa</taxon>
        <taxon>Chordata</taxon>
        <taxon>Craniata</taxon>
        <taxon>Vertebrata</taxon>
        <taxon>Euteleostomi</taxon>
        <taxon>Actinopterygii</taxon>
        <taxon>Neopterygii</taxon>
        <taxon>Teleostei</taxon>
        <taxon>Protacanthopterygii</taxon>
        <taxon>Salmoniformes</taxon>
        <taxon>Salmonidae</taxon>
        <taxon>Salmoninae</taxon>
        <taxon>Salmo</taxon>
    </lineage>
</organism>
<evidence type="ECO:0000313" key="2">
    <source>
        <dbReference type="Ensembl" id="ENSSTUP00000033234.1"/>
    </source>
</evidence>
<dbReference type="PANTHER" id="PTHR34488:SF1">
    <property type="entry name" value="SI:CH211-245H14.1-RELATED"/>
    <property type="match status" value="1"/>
</dbReference>